<evidence type="ECO:0000313" key="3">
    <source>
        <dbReference type="Proteomes" id="UP001381693"/>
    </source>
</evidence>
<evidence type="ECO:0000256" key="1">
    <source>
        <dbReference type="SAM" id="MobiDB-lite"/>
    </source>
</evidence>
<dbReference type="EMBL" id="JAXCGZ010001093">
    <property type="protein sequence ID" value="KAK7085371.1"/>
    <property type="molecule type" value="Genomic_DNA"/>
</dbReference>
<name>A0AAN9A8Z5_HALRR</name>
<dbReference type="AlphaFoldDB" id="A0AAN9A8Z5"/>
<feature type="region of interest" description="Disordered" evidence="1">
    <location>
        <begin position="212"/>
        <end position="259"/>
    </location>
</feature>
<feature type="compositionally biased region" description="Basic and acidic residues" evidence="1">
    <location>
        <begin position="246"/>
        <end position="256"/>
    </location>
</feature>
<sequence>MLRFPLPSLTPSLSWPQYPDVDHHHTPLVKYLSESKANALLFIWHPGGDANFDRADGEINWDEETIGASFSAAAGTTTFSWKFDDTAEDNEEEEHEPTMEVETYVQVLGDGPLLHVIEGCVPSEIIGKNGVLVKKVKEGEIPLITNTKNANCEMPNYIQLMYIPRDTHKTIHSMFESLYMPLCEKLGKNDRTGYLSSLSKTFTRMSELKELNPPLDYDSEDDDEKKKVSVTRASAKDEDDEDADDDKGNRNAKTDDNGDDDVLIKTPVVLFLKNVTKMHNKYTVVSALVGL</sequence>
<proteinExistence type="predicted"/>
<dbReference type="Proteomes" id="UP001381693">
    <property type="component" value="Unassembled WGS sequence"/>
</dbReference>
<gene>
    <name evidence="2" type="ORF">SK128_019934</name>
</gene>
<comment type="caution">
    <text evidence="2">The sequence shown here is derived from an EMBL/GenBank/DDBJ whole genome shotgun (WGS) entry which is preliminary data.</text>
</comment>
<keyword evidence="3" id="KW-1185">Reference proteome</keyword>
<organism evidence="2 3">
    <name type="scientific">Halocaridina rubra</name>
    <name type="common">Hawaiian red shrimp</name>
    <dbReference type="NCBI Taxonomy" id="373956"/>
    <lineage>
        <taxon>Eukaryota</taxon>
        <taxon>Metazoa</taxon>
        <taxon>Ecdysozoa</taxon>
        <taxon>Arthropoda</taxon>
        <taxon>Crustacea</taxon>
        <taxon>Multicrustacea</taxon>
        <taxon>Malacostraca</taxon>
        <taxon>Eumalacostraca</taxon>
        <taxon>Eucarida</taxon>
        <taxon>Decapoda</taxon>
        <taxon>Pleocyemata</taxon>
        <taxon>Caridea</taxon>
        <taxon>Atyoidea</taxon>
        <taxon>Atyidae</taxon>
        <taxon>Halocaridina</taxon>
    </lineage>
</organism>
<protein>
    <submittedName>
        <fullName evidence="2">Uncharacterized protein</fullName>
    </submittedName>
</protein>
<reference evidence="2 3" key="1">
    <citation type="submission" date="2023-11" db="EMBL/GenBank/DDBJ databases">
        <title>Halocaridina rubra genome assembly.</title>
        <authorList>
            <person name="Smith C."/>
        </authorList>
    </citation>
    <scope>NUCLEOTIDE SEQUENCE [LARGE SCALE GENOMIC DNA]</scope>
    <source>
        <strain evidence="2">EP-1</strain>
        <tissue evidence="2">Whole</tissue>
    </source>
</reference>
<evidence type="ECO:0000313" key="2">
    <source>
        <dbReference type="EMBL" id="KAK7085371.1"/>
    </source>
</evidence>
<accession>A0AAN9A8Z5</accession>